<comment type="caution">
    <text evidence="9">The sequence shown here is derived from an EMBL/GenBank/DDBJ whole genome shotgun (WGS) entry which is preliminary data.</text>
</comment>
<evidence type="ECO:0000313" key="10">
    <source>
        <dbReference type="Proteomes" id="UP000276282"/>
    </source>
</evidence>
<comment type="similarity">
    <text evidence="1">Belongs to the N(4)/N(6)-methyltransferase family.</text>
</comment>
<dbReference type="GO" id="GO:0032259">
    <property type="term" value="P:methylation"/>
    <property type="evidence" value="ECO:0007669"/>
    <property type="project" value="UniProtKB-KW"/>
</dbReference>
<dbReference type="InterPro" id="IPR052916">
    <property type="entry name" value="Type-I_RE_MTase_Subunit"/>
</dbReference>
<dbReference type="EMBL" id="RBLG01000001">
    <property type="protein sequence ID" value="RKS55880.1"/>
    <property type="molecule type" value="Genomic_DNA"/>
</dbReference>
<dbReference type="InterPro" id="IPR044946">
    <property type="entry name" value="Restrct_endonuc_typeI_TRD_sf"/>
</dbReference>
<dbReference type="Gene3D" id="3.30.565.10">
    <property type="entry name" value="Histidine kinase-like ATPase, C-terminal domain"/>
    <property type="match status" value="1"/>
</dbReference>
<evidence type="ECO:0000256" key="1">
    <source>
        <dbReference type="ARBA" id="ARBA00006594"/>
    </source>
</evidence>
<evidence type="ECO:0000313" key="9">
    <source>
        <dbReference type="EMBL" id="RKS55880.1"/>
    </source>
</evidence>
<dbReference type="Gene3D" id="3.90.220.20">
    <property type="entry name" value="DNA methylase specificity domains"/>
    <property type="match status" value="1"/>
</dbReference>
<dbReference type="Pfam" id="PF01420">
    <property type="entry name" value="Methylase_S"/>
    <property type="match status" value="1"/>
</dbReference>
<dbReference type="Pfam" id="PF02384">
    <property type="entry name" value="N6_Mtase"/>
    <property type="match status" value="1"/>
</dbReference>
<evidence type="ECO:0000256" key="4">
    <source>
        <dbReference type="ARBA" id="ARBA00023125"/>
    </source>
</evidence>
<dbReference type="InterPro" id="IPR003356">
    <property type="entry name" value="DNA_methylase_A-5"/>
</dbReference>
<evidence type="ECO:0000259" key="8">
    <source>
        <dbReference type="Pfam" id="PF12161"/>
    </source>
</evidence>
<dbReference type="Gene3D" id="3.40.50.150">
    <property type="entry name" value="Vaccinia Virus protein VP39"/>
    <property type="match status" value="1"/>
</dbReference>
<protein>
    <submittedName>
        <fullName evidence="9">Type I restriction-modification system DNA methylase subunit</fullName>
    </submittedName>
</protein>
<dbReference type="RefSeq" id="WP_121344629.1">
    <property type="nucleotide sequence ID" value="NZ_RBLG01000001.1"/>
</dbReference>
<dbReference type="SUPFAM" id="SSF55874">
    <property type="entry name" value="ATPase domain of HSP90 chaperone/DNA topoisomerase II/histidine kinase"/>
    <property type="match status" value="1"/>
</dbReference>
<dbReference type="Proteomes" id="UP000276282">
    <property type="component" value="Unassembled WGS sequence"/>
</dbReference>
<dbReference type="InterPro" id="IPR029063">
    <property type="entry name" value="SAM-dependent_MTases_sf"/>
</dbReference>
<dbReference type="InterPro" id="IPR022749">
    <property type="entry name" value="D12N6_MeTrfase_N"/>
</dbReference>
<keyword evidence="10" id="KW-1185">Reference proteome</keyword>
<proteinExistence type="inferred from homology"/>
<feature type="domain" description="Type I restriction modification DNA specificity" evidence="5">
    <location>
        <begin position="486"/>
        <end position="588"/>
    </location>
</feature>
<dbReference type="InterPro" id="IPR000055">
    <property type="entry name" value="Restrct_endonuc_typeI_TRD"/>
</dbReference>
<dbReference type="InterPro" id="IPR003594">
    <property type="entry name" value="HATPase_dom"/>
</dbReference>
<evidence type="ECO:0000256" key="2">
    <source>
        <dbReference type="ARBA" id="ARBA00010923"/>
    </source>
</evidence>
<reference evidence="9 10" key="1">
    <citation type="submission" date="2018-10" db="EMBL/GenBank/DDBJ databases">
        <title>Genomic Encyclopedia of Archaeal and Bacterial Type Strains, Phase II (KMG-II): from individual species to whole genera.</title>
        <authorList>
            <person name="Goeker M."/>
        </authorList>
    </citation>
    <scope>NUCLEOTIDE SEQUENCE [LARGE SCALE GENOMIC DNA]</scope>
    <source>
        <strain evidence="9 10">DSM 19839</strain>
    </source>
</reference>
<organism evidence="9 10">
    <name type="scientific">Gillisia mitskevichiae</name>
    <dbReference type="NCBI Taxonomy" id="270921"/>
    <lineage>
        <taxon>Bacteria</taxon>
        <taxon>Pseudomonadati</taxon>
        <taxon>Bacteroidota</taxon>
        <taxon>Flavobacteriia</taxon>
        <taxon>Flavobacteriales</taxon>
        <taxon>Flavobacteriaceae</taxon>
        <taxon>Gillisia</taxon>
    </lineage>
</organism>
<dbReference type="PRINTS" id="PR00507">
    <property type="entry name" value="N12N6MTFRASE"/>
</dbReference>
<evidence type="ECO:0000259" key="7">
    <source>
        <dbReference type="Pfam" id="PF02518"/>
    </source>
</evidence>
<dbReference type="SUPFAM" id="SSF116734">
    <property type="entry name" value="DNA methylase specificity domain"/>
    <property type="match status" value="1"/>
</dbReference>
<feature type="domain" description="N6 adenine-specific DNA methyltransferase N-terminal" evidence="8">
    <location>
        <begin position="4"/>
        <end position="113"/>
    </location>
</feature>
<dbReference type="SUPFAM" id="SSF53335">
    <property type="entry name" value="S-adenosyl-L-methionine-dependent methyltransferases"/>
    <property type="match status" value="1"/>
</dbReference>
<dbReference type="GO" id="GO:0008170">
    <property type="term" value="F:N-methyltransferase activity"/>
    <property type="evidence" value="ECO:0007669"/>
    <property type="project" value="InterPro"/>
</dbReference>
<keyword evidence="9" id="KW-0808">Transferase</keyword>
<accession>A0A495PZC5</accession>
<dbReference type="GO" id="GO:0009307">
    <property type="term" value="P:DNA restriction-modification system"/>
    <property type="evidence" value="ECO:0007669"/>
    <property type="project" value="UniProtKB-KW"/>
</dbReference>
<dbReference type="Pfam" id="PF12161">
    <property type="entry name" value="HsdM_N"/>
    <property type="match status" value="1"/>
</dbReference>
<dbReference type="GO" id="GO:0003677">
    <property type="term" value="F:DNA binding"/>
    <property type="evidence" value="ECO:0007669"/>
    <property type="project" value="UniProtKB-KW"/>
</dbReference>
<evidence type="ECO:0000256" key="3">
    <source>
        <dbReference type="ARBA" id="ARBA00022747"/>
    </source>
</evidence>
<name>A0A495PZC5_9FLAO</name>
<dbReference type="InterPro" id="IPR036890">
    <property type="entry name" value="HATPase_C_sf"/>
</dbReference>
<evidence type="ECO:0000259" key="6">
    <source>
        <dbReference type="Pfam" id="PF02384"/>
    </source>
</evidence>
<dbReference type="Pfam" id="PF02518">
    <property type="entry name" value="HATPase_c"/>
    <property type="match status" value="1"/>
</dbReference>
<comment type="similarity">
    <text evidence="2">Belongs to the type-I restriction system S methylase family.</text>
</comment>
<evidence type="ECO:0000259" key="5">
    <source>
        <dbReference type="Pfam" id="PF01420"/>
    </source>
</evidence>
<dbReference type="AlphaFoldDB" id="A0A495PZC5"/>
<keyword evidence="9" id="KW-0489">Methyltransferase</keyword>
<keyword evidence="4" id="KW-0238">DNA-binding</keyword>
<gene>
    <name evidence="9" type="ORF">BC962_0853</name>
</gene>
<feature type="domain" description="Histidine kinase/HSP90-like ATPase" evidence="7">
    <location>
        <begin position="740"/>
        <end position="846"/>
    </location>
</feature>
<dbReference type="PANTHER" id="PTHR42998">
    <property type="entry name" value="TYPE I RESTRICTION ENZYME HINDVIIP M PROTEIN-RELATED"/>
    <property type="match status" value="1"/>
</dbReference>
<sequence>MIDIENKIWDFLNLVRGKREIRDLKELLAALIFLKFANDKLSENSFNAIKIAPEAKWDNLINDVYNNDFINQLWKAFNIIERENMQLSNVFSSFNFENNFNRKNDSELIAQLFIMISDLDFKNDDFKFSNIFSRILNSFAKFEGRIGADYYTPNSVSQLMVELLNPTQGVLLDSACGVGGFFQKTSDNSPNGTFNFYGQEFNATTLALAKLRFAFNNSDSISFGEPSDTLTQDQFPNLKADFVITHPPFNIRNHILNEEDNDRRFTFGLPPKSNANFAWIQHLIYHLNSCGKGAIILNNNSLSSTGTEGQIRKKIIDADLVEAIITLPSQLLTNSSIPTSIWLFNKNKAHKGKVLFIEASDLGVKMPHGTQNYLDEKSILVITTLFRSWQENKLDLPHTIGFSNTASLKEIAQNDYILTPARYVGFEEVPGVDLSKAISLNEILEYVRPSGLQSNVIYKRVTIKELSSNPDSYLLNSDDLSEGELRSNFRLLENNVLLLSRFGTKIKPTFYASSNTKIAYSSNNIYAFKVDQSKILLEYLVAELHKDYIKLQVEVFRTGTSIPMIRREDLLNILIITPSLKEQKEIVEQERQGRFQTLAKDLGFEKEIAKLKEAQMRDLGSKKHNIMQHLNNVKSSADVLTKMMELNNGVLKFDEVIDPRRGVTVEKRFLRLQESLDKVIYYVDNITNELKYDDPEILNPIKFLKECKERGLQNDLFSVEFIVEKATFQGREPLISISKNDLEEIYNNILENAINHGFIDKSKSYVFRVSVAYIEGFLEINFENNGKAFPLGIAKNYDVKGEKAGETAGTGIGLWKVAEIAKHFDCKLEVFDEPKSEFPVGFKFLFNLETI</sequence>
<dbReference type="OrthoDB" id="9814572at2"/>
<feature type="domain" description="DNA methylase adenine-specific" evidence="6">
    <location>
        <begin position="128"/>
        <end position="428"/>
    </location>
</feature>
<keyword evidence="3" id="KW-0680">Restriction system</keyword>
<dbReference type="PANTHER" id="PTHR42998:SF1">
    <property type="entry name" value="TYPE I RESTRICTION ENZYME HINDI METHYLASE SUBUNIT"/>
    <property type="match status" value="1"/>
</dbReference>